<organism evidence="1 2">
    <name type="scientific">Elysia crispata</name>
    <name type="common">lettuce slug</name>
    <dbReference type="NCBI Taxonomy" id="231223"/>
    <lineage>
        <taxon>Eukaryota</taxon>
        <taxon>Metazoa</taxon>
        <taxon>Spiralia</taxon>
        <taxon>Lophotrochozoa</taxon>
        <taxon>Mollusca</taxon>
        <taxon>Gastropoda</taxon>
        <taxon>Heterobranchia</taxon>
        <taxon>Euthyneura</taxon>
        <taxon>Panpulmonata</taxon>
        <taxon>Sacoglossa</taxon>
        <taxon>Placobranchoidea</taxon>
        <taxon>Plakobranchidae</taxon>
        <taxon>Elysia</taxon>
    </lineage>
</organism>
<proteinExistence type="predicted"/>
<sequence length="148" mass="16540">MFYPRPRSKGFRLKLVGYISDITLISPYAAEPIIAPKSLVYKPNNPTMLEGRTDSRCLGLAASLSHVPVARILKHVHKHTFRHSGALRNVELNSSEPCWDTSGITANATRRESWGKEDKGAKCYFITFGKVKKTSVKVMIDAPKVRRG</sequence>
<name>A0AAE0Y565_9GAST</name>
<dbReference type="EMBL" id="JAWDGP010006906">
    <property type="protein sequence ID" value="KAK3733207.1"/>
    <property type="molecule type" value="Genomic_DNA"/>
</dbReference>
<keyword evidence="2" id="KW-1185">Reference proteome</keyword>
<dbReference type="AlphaFoldDB" id="A0AAE0Y565"/>
<evidence type="ECO:0000313" key="1">
    <source>
        <dbReference type="EMBL" id="KAK3733207.1"/>
    </source>
</evidence>
<dbReference type="Proteomes" id="UP001283361">
    <property type="component" value="Unassembled WGS sequence"/>
</dbReference>
<comment type="caution">
    <text evidence="1">The sequence shown here is derived from an EMBL/GenBank/DDBJ whole genome shotgun (WGS) entry which is preliminary data.</text>
</comment>
<reference evidence="1" key="1">
    <citation type="journal article" date="2023" name="G3 (Bethesda)">
        <title>A reference genome for the long-term kleptoplast-retaining sea slug Elysia crispata morphotype clarki.</title>
        <authorList>
            <person name="Eastman K.E."/>
            <person name="Pendleton A.L."/>
            <person name="Shaikh M.A."/>
            <person name="Suttiyut T."/>
            <person name="Ogas R."/>
            <person name="Tomko P."/>
            <person name="Gavelis G."/>
            <person name="Widhalm J.R."/>
            <person name="Wisecaver J.H."/>
        </authorList>
    </citation>
    <scope>NUCLEOTIDE SEQUENCE</scope>
    <source>
        <strain evidence="1">ECLA1</strain>
    </source>
</reference>
<evidence type="ECO:0000313" key="2">
    <source>
        <dbReference type="Proteomes" id="UP001283361"/>
    </source>
</evidence>
<gene>
    <name evidence="1" type="ORF">RRG08_062054</name>
</gene>
<protein>
    <submittedName>
        <fullName evidence="1">Uncharacterized protein</fullName>
    </submittedName>
</protein>
<accession>A0AAE0Y565</accession>